<dbReference type="Pfam" id="PF02702">
    <property type="entry name" value="KdpD"/>
    <property type="match status" value="1"/>
</dbReference>
<organism evidence="6 7">
    <name type="scientific">Raoultella planticola</name>
    <name type="common">Klebsiella planticola</name>
    <dbReference type="NCBI Taxonomy" id="575"/>
    <lineage>
        <taxon>Bacteria</taxon>
        <taxon>Pseudomonadati</taxon>
        <taxon>Pseudomonadota</taxon>
        <taxon>Gammaproteobacteria</taxon>
        <taxon>Enterobacterales</taxon>
        <taxon>Enterobacteriaceae</taxon>
        <taxon>Klebsiella/Raoultella group</taxon>
        <taxon>Raoultella</taxon>
    </lineage>
</organism>
<dbReference type="InterPro" id="IPR027417">
    <property type="entry name" value="P-loop_NTPase"/>
</dbReference>
<evidence type="ECO:0000256" key="2">
    <source>
        <dbReference type="ARBA" id="ARBA00022777"/>
    </source>
</evidence>
<gene>
    <name evidence="6" type="primary">kdpD_3</name>
    <name evidence="6" type="ORF">NCTC12998_02469</name>
</gene>
<name>A0A485AT39_RAOPL</name>
<dbReference type="SUPFAM" id="SSF52540">
    <property type="entry name" value="P-loop containing nucleoside triphosphate hydrolases"/>
    <property type="match status" value="1"/>
</dbReference>
<dbReference type="Proteomes" id="UP000345637">
    <property type="component" value="Unassembled WGS sequence"/>
</dbReference>
<dbReference type="PANTHER" id="PTHR45569">
    <property type="entry name" value="SENSOR PROTEIN KDPD"/>
    <property type="match status" value="1"/>
</dbReference>
<evidence type="ECO:0000256" key="1">
    <source>
        <dbReference type="ARBA" id="ARBA00022679"/>
    </source>
</evidence>
<dbReference type="EC" id="2.7.13.3" evidence="6"/>
<keyword evidence="2" id="KW-0418">Kinase</keyword>
<evidence type="ECO:0000313" key="6">
    <source>
        <dbReference type="EMBL" id="VFS64164.1"/>
    </source>
</evidence>
<evidence type="ECO:0000256" key="4">
    <source>
        <dbReference type="SAM" id="MobiDB-lite"/>
    </source>
</evidence>
<reference evidence="6 7" key="1">
    <citation type="submission" date="2019-03" db="EMBL/GenBank/DDBJ databases">
        <authorList>
            <consortium name="Pathogen Informatics"/>
        </authorList>
    </citation>
    <scope>NUCLEOTIDE SEQUENCE [LARGE SCALE GENOMIC DNA]</scope>
    <source>
        <strain evidence="6 7">NCTC12998</strain>
    </source>
</reference>
<accession>A0A485AT39</accession>
<evidence type="ECO:0000313" key="7">
    <source>
        <dbReference type="Proteomes" id="UP000345637"/>
    </source>
</evidence>
<proteinExistence type="predicted"/>
<evidence type="ECO:0000259" key="5">
    <source>
        <dbReference type="Pfam" id="PF02702"/>
    </source>
</evidence>
<keyword evidence="3" id="KW-0902">Two-component regulatory system</keyword>
<dbReference type="InterPro" id="IPR052023">
    <property type="entry name" value="Histidine_kinase_KdpD"/>
</dbReference>
<feature type="domain" description="Signal transduction histidine kinase osmosensitive K+ channel sensor N-terminal" evidence="5">
    <location>
        <begin position="22"/>
        <end position="140"/>
    </location>
</feature>
<feature type="region of interest" description="Disordered" evidence="4">
    <location>
        <begin position="140"/>
        <end position="171"/>
    </location>
</feature>
<feature type="compositionally biased region" description="Basic and acidic residues" evidence="4">
    <location>
        <begin position="140"/>
        <end position="153"/>
    </location>
</feature>
<dbReference type="GO" id="GO:0005886">
    <property type="term" value="C:plasma membrane"/>
    <property type="evidence" value="ECO:0007669"/>
    <property type="project" value="TreeGrafter"/>
</dbReference>
<dbReference type="AlphaFoldDB" id="A0A485AT39"/>
<dbReference type="Gene3D" id="3.40.50.300">
    <property type="entry name" value="P-loop containing nucleotide triphosphate hydrolases"/>
    <property type="match status" value="1"/>
</dbReference>
<feature type="compositionally biased region" description="Basic residues" evidence="4">
    <location>
        <begin position="154"/>
        <end position="171"/>
    </location>
</feature>
<dbReference type="EMBL" id="CAADJE010000022">
    <property type="protein sequence ID" value="VFS64164.1"/>
    <property type="molecule type" value="Genomic_DNA"/>
</dbReference>
<sequence>MSDEPLRPDPDRLLQHTSEPHRGKLKVFFGACAGVGKTWAMLAEAQRLRAQGLDILIGVAETHGRKETAAMLEGLSTLPQRRFSHRGRYVHEFDLDAALARRPALILVDELAHSNAPGSRHPKRWQDVDELLDAGIDVFTHRERPAPRKPERCRQRHYRRSGARNRPRSLF</sequence>
<protein>
    <submittedName>
        <fullName evidence="6">Sensor protein KdpD</fullName>
        <ecNumber evidence="6">2.7.13.3</ecNumber>
    </submittedName>
</protein>
<dbReference type="PANTHER" id="PTHR45569:SF1">
    <property type="entry name" value="SENSOR PROTEIN KDPD"/>
    <property type="match status" value="1"/>
</dbReference>
<dbReference type="InterPro" id="IPR003852">
    <property type="entry name" value="Sig_transdc_His_kinase_KdpD_N"/>
</dbReference>
<dbReference type="GO" id="GO:0000155">
    <property type="term" value="F:phosphorelay sensor kinase activity"/>
    <property type="evidence" value="ECO:0007669"/>
    <property type="project" value="InterPro"/>
</dbReference>
<evidence type="ECO:0000256" key="3">
    <source>
        <dbReference type="ARBA" id="ARBA00023012"/>
    </source>
</evidence>
<keyword evidence="1 6" id="KW-0808">Transferase</keyword>